<dbReference type="EMBL" id="CP002028">
    <property type="protein sequence ID" value="ADG83633.1"/>
    <property type="molecule type" value="Genomic_DNA"/>
</dbReference>
<dbReference type="Proteomes" id="UP000002377">
    <property type="component" value="Chromosome"/>
</dbReference>
<gene>
    <name evidence="1" type="ordered locus">TherJR_2801</name>
</gene>
<dbReference type="InterPro" id="IPR022258">
    <property type="entry name" value="Flagellar_operon_YvyF"/>
</dbReference>
<protein>
    <submittedName>
        <fullName evidence="1">Flagellar protein</fullName>
    </submittedName>
</protein>
<accession>D5XCV7</accession>
<proteinExistence type="predicted"/>
<dbReference type="OrthoDB" id="1739831at2"/>
<keyword evidence="2" id="KW-1185">Reference proteome</keyword>
<dbReference type="STRING" id="635013.TherJR_2801"/>
<dbReference type="NCBIfam" id="TIGR03826">
    <property type="entry name" value="YvyF"/>
    <property type="match status" value="1"/>
</dbReference>
<name>D5XCV7_THEPJ</name>
<keyword evidence="1" id="KW-0969">Cilium</keyword>
<dbReference type="RefSeq" id="WP_013121623.1">
    <property type="nucleotide sequence ID" value="NC_014152.1"/>
</dbReference>
<keyword evidence="1" id="KW-0282">Flagellum</keyword>
<sequence length="143" mass="17010">MGELRNCPKCGKVFVMVNRNLCPDCVREEEEKFEQVRNYLKKYPGATVEQIAEKFDVEENVILRWLREGRIQDAHLEFKLTCQRCGTPIRIGTLCSRCAQELTSEMMDKAKHKKREEPAQKMEDEQEKIKRRMFIVDKLRDRD</sequence>
<organism evidence="1 2">
    <name type="scientific">Thermincola potens (strain JR)</name>
    <dbReference type="NCBI Taxonomy" id="635013"/>
    <lineage>
        <taxon>Bacteria</taxon>
        <taxon>Bacillati</taxon>
        <taxon>Bacillota</taxon>
        <taxon>Clostridia</taxon>
        <taxon>Eubacteriales</taxon>
        <taxon>Thermincolaceae</taxon>
        <taxon>Thermincola</taxon>
    </lineage>
</organism>
<dbReference type="eggNOG" id="ENOG5032TKA">
    <property type="taxonomic scope" value="Bacteria"/>
</dbReference>
<evidence type="ECO:0000313" key="1">
    <source>
        <dbReference type="EMBL" id="ADG83633.1"/>
    </source>
</evidence>
<evidence type="ECO:0000313" key="2">
    <source>
        <dbReference type="Proteomes" id="UP000002377"/>
    </source>
</evidence>
<reference evidence="1 2" key="1">
    <citation type="submission" date="2010-05" db="EMBL/GenBank/DDBJ databases">
        <title>Complete sequence of Thermincola sp. JR.</title>
        <authorList>
            <consortium name="US DOE Joint Genome Institute"/>
            <person name="Lucas S."/>
            <person name="Copeland A."/>
            <person name="Lapidus A."/>
            <person name="Cheng J.-F."/>
            <person name="Bruce D."/>
            <person name="Goodwin L."/>
            <person name="Pitluck S."/>
            <person name="Chertkov O."/>
            <person name="Detter J.C."/>
            <person name="Han C."/>
            <person name="Tapia R."/>
            <person name="Land M."/>
            <person name="Hauser L."/>
            <person name="Kyrpides N."/>
            <person name="Mikhailova N."/>
            <person name="Hazen T.C."/>
            <person name="Woyke T."/>
        </authorList>
    </citation>
    <scope>NUCLEOTIDE SEQUENCE [LARGE SCALE GENOMIC DNA]</scope>
    <source>
        <strain evidence="1 2">JR</strain>
    </source>
</reference>
<dbReference type="AlphaFoldDB" id="D5XCV7"/>
<dbReference type="HOGENOM" id="CLU_137779_0_0_9"/>
<keyword evidence="1" id="KW-0966">Cell projection</keyword>
<dbReference type="KEGG" id="tjr:TherJR_2801"/>